<dbReference type="FunFam" id="3.40.630.30:FF:000192">
    <property type="entry name" value="Putative N-acetyltransferase C9.02c"/>
    <property type="match status" value="1"/>
</dbReference>
<dbReference type="STRING" id="10228.B3RWU1"/>
<dbReference type="PROSITE" id="PS51186">
    <property type="entry name" value="GNAT"/>
    <property type="match status" value="1"/>
</dbReference>
<proteinExistence type="inferred from homology"/>
<dbReference type="SUPFAM" id="SSF55729">
    <property type="entry name" value="Acyl-CoA N-acyltransferases (Nat)"/>
    <property type="match status" value="1"/>
</dbReference>
<keyword evidence="9" id="KW-0471">Melatonin biosynthesis</keyword>
<dbReference type="eggNOG" id="KOG4144">
    <property type="taxonomic scope" value="Eukaryota"/>
</dbReference>
<name>B3RWU1_TRIAD</name>
<evidence type="ECO:0000256" key="4">
    <source>
        <dbReference type="ARBA" id="ARBA00037926"/>
    </source>
</evidence>
<dbReference type="GeneID" id="6754289"/>
<dbReference type="HOGENOM" id="CLU_061829_2_1_1"/>
<dbReference type="InterPro" id="IPR016181">
    <property type="entry name" value="Acyl_CoA_acyltransferase"/>
</dbReference>
<dbReference type="GO" id="GO:0030187">
    <property type="term" value="P:melatonin biosynthetic process"/>
    <property type="evidence" value="ECO:0007669"/>
    <property type="project" value="UniProtKB-KW"/>
</dbReference>
<evidence type="ECO:0000256" key="9">
    <source>
        <dbReference type="ARBA" id="ARBA00043260"/>
    </source>
</evidence>
<dbReference type="GO" id="GO:0005737">
    <property type="term" value="C:cytoplasm"/>
    <property type="evidence" value="ECO:0000318"/>
    <property type="project" value="GO_Central"/>
</dbReference>
<comment type="similarity">
    <text evidence="5">Belongs to the acetyltransferase family. AANAT subfamily.</text>
</comment>
<dbReference type="Gene3D" id="3.40.630.30">
    <property type="match status" value="1"/>
</dbReference>
<dbReference type="InParanoid" id="B3RWU1"/>
<protein>
    <recommendedName>
        <fullName evidence="7">Serotonin N-acetyltransferase</fullName>
        <ecNumber evidence="6">2.3.1.87</ecNumber>
    </recommendedName>
    <alternativeName>
        <fullName evidence="8">Aralkylamine N-acetyltransferase</fullName>
    </alternativeName>
</protein>
<dbReference type="PANTHER" id="PTHR10908:SF0">
    <property type="entry name" value="SEROTONIN N-ACETYLTRANSFERASE"/>
    <property type="match status" value="1"/>
</dbReference>
<comment type="catalytic activity">
    <reaction evidence="3">
        <text>a 2-arylethylamine + acetyl-CoA = an N-acetyl-2-arylethylamine + CoA + H(+)</text>
        <dbReference type="Rhea" id="RHEA:20497"/>
        <dbReference type="ChEBI" id="CHEBI:15378"/>
        <dbReference type="ChEBI" id="CHEBI:55469"/>
        <dbReference type="ChEBI" id="CHEBI:57287"/>
        <dbReference type="ChEBI" id="CHEBI:57288"/>
        <dbReference type="ChEBI" id="CHEBI:77827"/>
        <dbReference type="EC" id="2.3.1.87"/>
    </reaction>
</comment>
<evidence type="ECO:0000313" key="11">
    <source>
        <dbReference type="EMBL" id="EDV25186.1"/>
    </source>
</evidence>
<evidence type="ECO:0000313" key="12">
    <source>
        <dbReference type="Proteomes" id="UP000009022"/>
    </source>
</evidence>
<dbReference type="KEGG" id="tad:TRIADDRAFT_56876"/>
<dbReference type="FunCoup" id="B3RWU1">
    <property type="interactions" value="10"/>
</dbReference>
<dbReference type="OrthoDB" id="30840at2759"/>
<dbReference type="OMA" id="IHLMCKE"/>
<dbReference type="Pfam" id="PF00583">
    <property type="entry name" value="Acetyltransf_1"/>
    <property type="match status" value="1"/>
</dbReference>
<evidence type="ECO:0000256" key="6">
    <source>
        <dbReference type="ARBA" id="ARBA00039114"/>
    </source>
</evidence>
<keyword evidence="12" id="KW-1185">Reference proteome</keyword>
<evidence type="ECO:0000256" key="7">
    <source>
        <dbReference type="ARBA" id="ARBA00039398"/>
    </source>
</evidence>
<evidence type="ECO:0000256" key="8">
    <source>
        <dbReference type="ARBA" id="ARBA00042928"/>
    </source>
</evidence>
<keyword evidence="2" id="KW-0012">Acyltransferase</keyword>
<dbReference type="InterPro" id="IPR000182">
    <property type="entry name" value="GNAT_dom"/>
</dbReference>
<dbReference type="EMBL" id="DS985245">
    <property type="protein sequence ID" value="EDV25186.1"/>
    <property type="molecule type" value="Genomic_DNA"/>
</dbReference>
<dbReference type="CTD" id="6754289"/>
<evidence type="ECO:0000256" key="2">
    <source>
        <dbReference type="ARBA" id="ARBA00023315"/>
    </source>
</evidence>
<dbReference type="InterPro" id="IPR051635">
    <property type="entry name" value="SNAT-like"/>
</dbReference>
<evidence type="ECO:0000259" key="10">
    <source>
        <dbReference type="PROSITE" id="PS51186"/>
    </source>
</evidence>
<organism evidence="11 12">
    <name type="scientific">Trichoplax adhaerens</name>
    <name type="common">Trichoplax reptans</name>
    <dbReference type="NCBI Taxonomy" id="10228"/>
    <lineage>
        <taxon>Eukaryota</taxon>
        <taxon>Metazoa</taxon>
        <taxon>Placozoa</taxon>
        <taxon>Uniplacotomia</taxon>
        <taxon>Trichoplacea</taxon>
        <taxon>Trichoplacidae</taxon>
        <taxon>Trichoplax</taxon>
    </lineage>
</organism>
<evidence type="ECO:0000256" key="5">
    <source>
        <dbReference type="ARBA" id="ARBA00038182"/>
    </source>
</evidence>
<evidence type="ECO:0000256" key="3">
    <source>
        <dbReference type="ARBA" id="ARBA00036561"/>
    </source>
</evidence>
<feature type="domain" description="N-acetyltransferase" evidence="10">
    <location>
        <begin position="10"/>
        <end position="168"/>
    </location>
</feature>
<evidence type="ECO:0000256" key="1">
    <source>
        <dbReference type="ARBA" id="ARBA00022679"/>
    </source>
</evidence>
<dbReference type="Proteomes" id="UP000009022">
    <property type="component" value="Unassembled WGS sequence"/>
</dbReference>
<dbReference type="PANTHER" id="PTHR10908">
    <property type="entry name" value="SEROTONIN N-ACETYLTRANSFERASE"/>
    <property type="match status" value="1"/>
</dbReference>
<dbReference type="RefSeq" id="XP_002113076.1">
    <property type="nucleotide sequence ID" value="XM_002113040.1"/>
</dbReference>
<sequence>MESIQDGINGILRPIIQADMETICQIELECFPIEEAATPAQLMDRFNVASDLFLGYEINGKIVAFICGTRSNDNLLTFQSMYEHAANGKTLCIHALCVTSNFRRQGIASILLKHYIEYIKQAIPSISVINLIAHDYLIPFYEKAGFQCLGLSSVVQGKFSWYNCQMIL</sequence>
<dbReference type="AlphaFoldDB" id="B3RWU1"/>
<dbReference type="CDD" id="cd04301">
    <property type="entry name" value="NAT_SF"/>
    <property type="match status" value="1"/>
</dbReference>
<reference evidence="11 12" key="1">
    <citation type="journal article" date="2008" name="Nature">
        <title>The Trichoplax genome and the nature of placozoans.</title>
        <authorList>
            <person name="Srivastava M."/>
            <person name="Begovic E."/>
            <person name="Chapman J."/>
            <person name="Putnam N.H."/>
            <person name="Hellsten U."/>
            <person name="Kawashima T."/>
            <person name="Kuo A."/>
            <person name="Mitros T."/>
            <person name="Salamov A."/>
            <person name="Carpenter M.L."/>
            <person name="Signorovitch A.Y."/>
            <person name="Moreno M.A."/>
            <person name="Kamm K."/>
            <person name="Grimwood J."/>
            <person name="Schmutz J."/>
            <person name="Shapiro H."/>
            <person name="Grigoriev I.V."/>
            <person name="Buss L.W."/>
            <person name="Schierwater B."/>
            <person name="Dellaporta S.L."/>
            <person name="Rokhsar D.S."/>
        </authorList>
    </citation>
    <scope>NUCLEOTIDE SEQUENCE [LARGE SCALE GENOMIC DNA]</scope>
    <source>
        <strain evidence="11 12">Grell-BS-1999</strain>
    </source>
</reference>
<gene>
    <name evidence="11" type="ORF">TRIADDRAFT_56876</name>
</gene>
<dbReference type="PhylomeDB" id="B3RWU1"/>
<accession>B3RWU1</accession>
<keyword evidence="1" id="KW-0808">Transferase</keyword>
<comment type="pathway">
    <text evidence="4">Aromatic compound metabolism; melatonin biosynthesis; melatonin from serotonin: step 1/2.</text>
</comment>
<dbReference type="EC" id="2.3.1.87" evidence="6"/>
<dbReference type="GO" id="GO:0004059">
    <property type="term" value="F:aralkylamine N-acetyltransferase activity"/>
    <property type="evidence" value="ECO:0000318"/>
    <property type="project" value="GO_Central"/>
</dbReference>